<keyword evidence="4" id="KW-0067">ATP-binding</keyword>
<dbReference type="OrthoDB" id="9815222at2"/>
<dbReference type="InterPro" id="IPR014001">
    <property type="entry name" value="Helicase_ATP-bd"/>
</dbReference>
<dbReference type="GO" id="GO:0003676">
    <property type="term" value="F:nucleic acid binding"/>
    <property type="evidence" value="ECO:0007669"/>
    <property type="project" value="InterPro"/>
</dbReference>
<keyword evidence="1" id="KW-0547">Nucleotide-binding</keyword>
<dbReference type="Proteomes" id="UP000235828">
    <property type="component" value="Chromosome A"/>
</dbReference>
<dbReference type="KEGG" id="vta:A1864"/>
<dbReference type="Pfam" id="PF00271">
    <property type="entry name" value="Helicase_C"/>
    <property type="match status" value="1"/>
</dbReference>
<dbReference type="RefSeq" id="WP_102522442.1">
    <property type="nucleotide sequence ID" value="NZ_LT960611.1"/>
</dbReference>
<evidence type="ECO:0000256" key="2">
    <source>
        <dbReference type="ARBA" id="ARBA00022801"/>
    </source>
</evidence>
<evidence type="ECO:0000313" key="8">
    <source>
        <dbReference type="Proteomes" id="UP000235828"/>
    </source>
</evidence>
<dbReference type="PANTHER" id="PTHR47961">
    <property type="entry name" value="DNA POLYMERASE THETA, PUTATIVE (AFU_ORTHOLOGUE AFUA_1G05260)-RELATED"/>
    <property type="match status" value="1"/>
</dbReference>
<evidence type="ECO:0000256" key="1">
    <source>
        <dbReference type="ARBA" id="ARBA00022741"/>
    </source>
</evidence>
<dbReference type="Gene3D" id="3.40.50.300">
    <property type="entry name" value="P-loop containing nucleotide triphosphate hydrolases"/>
    <property type="match status" value="2"/>
</dbReference>
<dbReference type="GO" id="GO:0004386">
    <property type="term" value="F:helicase activity"/>
    <property type="evidence" value="ECO:0007669"/>
    <property type="project" value="UniProtKB-KW"/>
</dbReference>
<dbReference type="Pfam" id="PF00270">
    <property type="entry name" value="DEAD"/>
    <property type="match status" value="1"/>
</dbReference>
<gene>
    <name evidence="7" type="ORF">VTAP4600_A1864</name>
</gene>
<dbReference type="GO" id="GO:0016787">
    <property type="term" value="F:hydrolase activity"/>
    <property type="evidence" value="ECO:0007669"/>
    <property type="project" value="UniProtKB-KW"/>
</dbReference>
<accession>A0A2N8ZD66</accession>
<keyword evidence="2" id="KW-0378">Hydrolase</keyword>
<evidence type="ECO:0000256" key="3">
    <source>
        <dbReference type="ARBA" id="ARBA00022806"/>
    </source>
</evidence>
<dbReference type="InterPro" id="IPR027417">
    <property type="entry name" value="P-loop_NTPase"/>
</dbReference>
<feature type="domain" description="Helicase C-terminal" evidence="6">
    <location>
        <begin position="398"/>
        <end position="573"/>
    </location>
</feature>
<sequence>MSVNAVDYICERIANSDEFELSYKKLFLTTSKNRFNSNSSNPITNQEYHKLLKYSDFLSNSDDSYYRSLSLKIVSSLYELYNYESNCQLVVKSVLNKFGLFSAETKFVDDSLHLPISVELSSNYRKQSQRIGSTDDIFTNAQFKIYQSIMSNLHFSFSGPTSLGKSFLLKNTAIDLIESVQNIVFILPTKALLEEYLIDFRLLLSERKIDNVNVTKAVSGFKKDSKNILIFTQERYNSFLFEHSYSNVDVDVDVLFIDEAHKLADKRSKRAITLFKVIRRTLDFYPNVKLVFSSPVISNPEMFFNTFDLKENSKSLVVRESPVTQNLYFSNLIDGEFRYFDNVKKDVYKFIPERNYENGFDLISSLGESSHSNLVFISSKIECVKKCGEFIQYMIGNGLLSETNDEELINESEFISDFVHKDFILAKYLRYGIALHNGSLPTFIRKRIEDLYARKKIKFIFCTSTLLEGVNLPTQNVFIYPFAKRTLNDAEKCNLDFWNLAGRAGRYRNELSGNIICIGESGNNWDIVEKRARESKTIEIDDGIVSLLSKHRKILNYIEGKTKSPDKHIKELSALILSEVLSFSKCGELGSILLGFDKKIRDKIITSSIEHLDRKSISDIDPVAFSSNHNFDSDLQSKANQFARDRKNILKSYSREDVSSYIRTINEIYSIRTKESSLKQLINVVYSWLMGSPLSVIISNGIKYGTTVRDPETYRWVDFNASDSSHLNQKIIETITCIESEVTFLLESCCSHFYQLTKSIHGESFSGCNLAPLLEYGTMDPKETELQDYGFSRLAASELVKKHKDCITFSNGESKLKVDIRKLKSQTSEHSLIRKELNWIAK</sequence>
<dbReference type="PROSITE" id="PS51194">
    <property type="entry name" value="HELICASE_CTER"/>
    <property type="match status" value="1"/>
</dbReference>
<evidence type="ECO:0000256" key="4">
    <source>
        <dbReference type="ARBA" id="ARBA00022840"/>
    </source>
</evidence>
<dbReference type="InterPro" id="IPR001650">
    <property type="entry name" value="Helicase_C-like"/>
</dbReference>
<dbReference type="PROSITE" id="PS51192">
    <property type="entry name" value="HELICASE_ATP_BIND_1"/>
    <property type="match status" value="1"/>
</dbReference>
<evidence type="ECO:0000313" key="7">
    <source>
        <dbReference type="EMBL" id="SON49843.1"/>
    </source>
</evidence>
<dbReference type="GO" id="GO:0005524">
    <property type="term" value="F:ATP binding"/>
    <property type="evidence" value="ECO:0007669"/>
    <property type="project" value="UniProtKB-KW"/>
</dbReference>
<dbReference type="InterPro" id="IPR011545">
    <property type="entry name" value="DEAD/DEAH_box_helicase_dom"/>
</dbReference>
<reference evidence="7 8" key="1">
    <citation type="submission" date="2017-10" db="EMBL/GenBank/DDBJ databases">
        <authorList>
            <person name="Banno H."/>
            <person name="Chua N.-H."/>
        </authorList>
    </citation>
    <scope>NUCLEOTIDE SEQUENCE [LARGE SCALE GENOMIC DNA]</scope>
    <source>
        <strain evidence="7">Vibrio tapetis CECT4600</strain>
    </source>
</reference>
<keyword evidence="3 7" id="KW-0347">Helicase</keyword>
<protein>
    <submittedName>
        <fullName evidence="7">Helicase domain-containing protein</fullName>
    </submittedName>
</protein>
<proteinExistence type="predicted"/>
<organism evidence="7 8">
    <name type="scientific">Vibrio tapetis subsp. tapetis</name>
    <dbReference type="NCBI Taxonomy" id="1671868"/>
    <lineage>
        <taxon>Bacteria</taxon>
        <taxon>Pseudomonadati</taxon>
        <taxon>Pseudomonadota</taxon>
        <taxon>Gammaproteobacteria</taxon>
        <taxon>Vibrionales</taxon>
        <taxon>Vibrionaceae</taxon>
        <taxon>Vibrio</taxon>
    </lineage>
</organism>
<dbReference type="SUPFAM" id="SSF52540">
    <property type="entry name" value="P-loop containing nucleoside triphosphate hydrolases"/>
    <property type="match status" value="2"/>
</dbReference>
<evidence type="ECO:0000259" key="5">
    <source>
        <dbReference type="PROSITE" id="PS51192"/>
    </source>
</evidence>
<dbReference type="InterPro" id="IPR050474">
    <property type="entry name" value="Hel308_SKI2-like"/>
</dbReference>
<dbReference type="SMART" id="SM00490">
    <property type="entry name" value="HELICc"/>
    <property type="match status" value="1"/>
</dbReference>
<evidence type="ECO:0000259" key="6">
    <source>
        <dbReference type="PROSITE" id="PS51194"/>
    </source>
</evidence>
<feature type="domain" description="Helicase ATP-binding" evidence="5">
    <location>
        <begin position="146"/>
        <end position="314"/>
    </location>
</feature>
<dbReference type="PANTHER" id="PTHR47961:SF6">
    <property type="entry name" value="DNA-DIRECTED DNA POLYMERASE"/>
    <property type="match status" value="1"/>
</dbReference>
<dbReference type="EMBL" id="LT960611">
    <property type="protein sequence ID" value="SON49843.1"/>
    <property type="molecule type" value="Genomic_DNA"/>
</dbReference>
<dbReference type="SMART" id="SM00487">
    <property type="entry name" value="DEXDc"/>
    <property type="match status" value="1"/>
</dbReference>
<dbReference type="AlphaFoldDB" id="A0A2N8ZD66"/>
<keyword evidence="8" id="KW-1185">Reference proteome</keyword>
<name>A0A2N8ZD66_9VIBR</name>